<gene>
    <name evidence="2" type="ORF">NCTC10974_00326</name>
</gene>
<accession>A0A485J8G9</accession>
<dbReference type="EMBL" id="CAADJZ010000001">
    <property type="protein sequence ID" value="VFT66905.1"/>
    <property type="molecule type" value="Genomic_DNA"/>
</dbReference>
<proteinExistence type="predicted"/>
<dbReference type="Proteomes" id="UP000358010">
    <property type="component" value="Unassembled WGS sequence"/>
</dbReference>
<organism evidence="2 3">
    <name type="scientific">Escherichia coli</name>
    <dbReference type="NCBI Taxonomy" id="562"/>
    <lineage>
        <taxon>Bacteria</taxon>
        <taxon>Pseudomonadati</taxon>
        <taxon>Pseudomonadota</taxon>
        <taxon>Gammaproteobacteria</taxon>
        <taxon>Enterobacterales</taxon>
        <taxon>Enterobacteriaceae</taxon>
        <taxon>Escherichia</taxon>
    </lineage>
</organism>
<feature type="region of interest" description="Disordered" evidence="1">
    <location>
        <begin position="64"/>
        <end position="83"/>
    </location>
</feature>
<reference evidence="2 3" key="1">
    <citation type="submission" date="2019-03" db="EMBL/GenBank/DDBJ databases">
        <authorList>
            <consortium name="Pathogen Informatics"/>
        </authorList>
    </citation>
    <scope>NUCLEOTIDE SEQUENCE [LARGE SCALE GENOMIC DNA]</scope>
    <source>
        <strain evidence="2 3">NCTC10974</strain>
    </source>
</reference>
<protein>
    <submittedName>
        <fullName evidence="2">Uncharacterized protein</fullName>
    </submittedName>
</protein>
<sequence length="83" mass="9829">MRKSLHLSEILNIDAVNRLIHYYTENNQLITLMMENMMVLNVVWQGILIAYADRRPDKVFTLQGNKARQKAKRPHMRAFRNTS</sequence>
<evidence type="ECO:0000256" key="1">
    <source>
        <dbReference type="SAM" id="MobiDB-lite"/>
    </source>
</evidence>
<dbReference type="AlphaFoldDB" id="A0A485J8G9"/>
<name>A0A485J8G9_ECOLX</name>
<evidence type="ECO:0000313" key="3">
    <source>
        <dbReference type="Proteomes" id="UP000358010"/>
    </source>
</evidence>
<evidence type="ECO:0000313" key="2">
    <source>
        <dbReference type="EMBL" id="VFT66905.1"/>
    </source>
</evidence>
<feature type="compositionally biased region" description="Basic residues" evidence="1">
    <location>
        <begin position="67"/>
        <end position="83"/>
    </location>
</feature>